<evidence type="ECO:0000256" key="2">
    <source>
        <dbReference type="PROSITE-ProRule" id="PRU10139"/>
    </source>
</evidence>
<dbReference type="Pfam" id="PF00795">
    <property type="entry name" value="CN_hydrolase"/>
    <property type="match status" value="1"/>
</dbReference>
<sequence length="296" mass="32160">MTKIATCAFPPTYNIAKSLELHLSYIDEAAGNGADLVVFPETSLQGYPPNFRAFDPEGAITRMFEVAEPVPGGSSVQAIAAKAAQRGIHVIYGLTEASDRPGIVYNTMVLTGPRGLVGTFRKVHVTPVEQLVWRPGNDWPVFETPFGRIGMLICYDKSFPESCRELALRGADIFVMSTAWPMMPGHGDGRDNLWVRQYDALERVRAMENGRWFVSSNFIGELGGVEFFGMSQIIDPVGDVVVSTGTDTVGLVYGEIDVLGGMAAARAALLGPFLVRDRRPDTYLALRGERPAGVDG</sequence>
<dbReference type="InterPro" id="IPR036526">
    <property type="entry name" value="C-N_Hydrolase_sf"/>
</dbReference>
<dbReference type="RefSeq" id="WP_393170329.1">
    <property type="nucleotide sequence ID" value="NZ_JBICRM010000018.1"/>
</dbReference>
<feature type="active site" description="Proton acceptor" evidence="2">
    <location>
        <position position="41"/>
    </location>
</feature>
<dbReference type="SUPFAM" id="SSF56317">
    <property type="entry name" value="Carbon-nitrogen hydrolase"/>
    <property type="match status" value="1"/>
</dbReference>
<dbReference type="CDD" id="cd07197">
    <property type="entry name" value="nitrilase"/>
    <property type="match status" value="1"/>
</dbReference>
<keyword evidence="5" id="KW-1185">Reference proteome</keyword>
<keyword evidence="1 4" id="KW-0378">Hydrolase</keyword>
<protein>
    <submittedName>
        <fullName evidence="4">Carbon-nitrogen hydrolase family protein</fullName>
    </submittedName>
</protein>
<dbReference type="Gene3D" id="3.60.110.10">
    <property type="entry name" value="Carbon-nitrogen hydrolase"/>
    <property type="match status" value="1"/>
</dbReference>
<comment type="caution">
    <text evidence="4">The sequence shown here is derived from an EMBL/GenBank/DDBJ whole genome shotgun (WGS) entry which is preliminary data.</text>
</comment>
<dbReference type="InterPro" id="IPR050345">
    <property type="entry name" value="Aliph_Amidase/BUP"/>
</dbReference>
<organism evidence="4 5">
    <name type="scientific">Nonomuraea marmarensis</name>
    <dbReference type="NCBI Taxonomy" id="3351344"/>
    <lineage>
        <taxon>Bacteria</taxon>
        <taxon>Bacillati</taxon>
        <taxon>Actinomycetota</taxon>
        <taxon>Actinomycetes</taxon>
        <taxon>Streptosporangiales</taxon>
        <taxon>Streptosporangiaceae</taxon>
        <taxon>Nonomuraea</taxon>
    </lineage>
</organism>
<accession>A0ABW7AHY8</accession>
<dbReference type="EMBL" id="JBICRM010000018">
    <property type="protein sequence ID" value="MFG1706990.1"/>
    <property type="molecule type" value="Genomic_DNA"/>
</dbReference>
<dbReference type="InterPro" id="IPR003010">
    <property type="entry name" value="C-N_Hydrolase"/>
</dbReference>
<dbReference type="GO" id="GO:0016787">
    <property type="term" value="F:hydrolase activity"/>
    <property type="evidence" value="ECO:0007669"/>
    <property type="project" value="UniProtKB-KW"/>
</dbReference>
<evidence type="ECO:0000256" key="1">
    <source>
        <dbReference type="ARBA" id="ARBA00022801"/>
    </source>
</evidence>
<name>A0ABW7AHY8_9ACTN</name>
<evidence type="ECO:0000313" key="4">
    <source>
        <dbReference type="EMBL" id="MFG1706990.1"/>
    </source>
</evidence>
<dbReference type="Proteomes" id="UP001603978">
    <property type="component" value="Unassembled WGS sequence"/>
</dbReference>
<evidence type="ECO:0000259" key="3">
    <source>
        <dbReference type="PROSITE" id="PS50263"/>
    </source>
</evidence>
<gene>
    <name evidence="4" type="ORF">ACFLIM_27730</name>
</gene>
<dbReference type="InterPro" id="IPR000132">
    <property type="entry name" value="Nitrilase/CN_hydratase_CS"/>
</dbReference>
<dbReference type="PROSITE" id="PS00920">
    <property type="entry name" value="NITRIL_CHT_1"/>
    <property type="match status" value="1"/>
</dbReference>
<dbReference type="PANTHER" id="PTHR43674:SF16">
    <property type="entry name" value="CARBON-NITROGEN FAMILY, PUTATIVE (AFU_ORTHOLOGUE AFUA_5G02350)-RELATED"/>
    <property type="match status" value="1"/>
</dbReference>
<dbReference type="PROSITE" id="PS50263">
    <property type="entry name" value="CN_HYDROLASE"/>
    <property type="match status" value="1"/>
</dbReference>
<dbReference type="PANTHER" id="PTHR43674">
    <property type="entry name" value="NITRILASE C965.09-RELATED"/>
    <property type="match status" value="1"/>
</dbReference>
<evidence type="ECO:0000313" key="5">
    <source>
        <dbReference type="Proteomes" id="UP001603978"/>
    </source>
</evidence>
<proteinExistence type="predicted"/>
<reference evidence="4 5" key="1">
    <citation type="submission" date="2024-10" db="EMBL/GenBank/DDBJ databases">
        <authorList>
            <person name="Topkara A.R."/>
            <person name="Saygin H."/>
        </authorList>
    </citation>
    <scope>NUCLEOTIDE SEQUENCE [LARGE SCALE GENOMIC DNA]</scope>
    <source>
        <strain evidence="4 5">M3C6</strain>
    </source>
</reference>
<feature type="domain" description="CN hydrolase" evidence="3">
    <location>
        <begin position="2"/>
        <end position="258"/>
    </location>
</feature>